<accession>A0AAN6J2D6</accession>
<evidence type="ECO:0000313" key="1">
    <source>
        <dbReference type="EMBL" id="KAK0309586.1"/>
    </source>
</evidence>
<gene>
    <name evidence="1" type="ORF">LTR82_015074</name>
</gene>
<evidence type="ECO:0000313" key="2">
    <source>
        <dbReference type="Proteomes" id="UP001168146"/>
    </source>
</evidence>
<comment type="caution">
    <text evidence="1">The sequence shown here is derived from an EMBL/GenBank/DDBJ whole genome shotgun (WGS) entry which is preliminary data.</text>
</comment>
<protein>
    <submittedName>
        <fullName evidence="1">Uncharacterized protein</fullName>
    </submittedName>
</protein>
<dbReference type="Proteomes" id="UP001168146">
    <property type="component" value="Unassembled WGS sequence"/>
</dbReference>
<reference evidence="1" key="1">
    <citation type="submission" date="2021-12" db="EMBL/GenBank/DDBJ databases">
        <title>Black yeast isolated from Biological Soil Crust.</title>
        <authorList>
            <person name="Kurbessoian T."/>
        </authorList>
    </citation>
    <scope>NUCLEOTIDE SEQUENCE</scope>
    <source>
        <strain evidence="1">CCFEE 5208</strain>
    </source>
</reference>
<name>A0AAN6J2D6_9PEZI</name>
<proteinExistence type="predicted"/>
<dbReference type="AlphaFoldDB" id="A0AAN6J2D6"/>
<dbReference type="EMBL" id="JASUXU010000080">
    <property type="protein sequence ID" value="KAK0309586.1"/>
    <property type="molecule type" value="Genomic_DNA"/>
</dbReference>
<organism evidence="1 2">
    <name type="scientific">Friedmanniomyces endolithicus</name>
    <dbReference type="NCBI Taxonomy" id="329885"/>
    <lineage>
        <taxon>Eukaryota</taxon>
        <taxon>Fungi</taxon>
        <taxon>Dikarya</taxon>
        <taxon>Ascomycota</taxon>
        <taxon>Pezizomycotina</taxon>
        <taxon>Dothideomycetes</taxon>
        <taxon>Dothideomycetidae</taxon>
        <taxon>Mycosphaerellales</taxon>
        <taxon>Teratosphaeriaceae</taxon>
        <taxon>Friedmanniomyces</taxon>
    </lineage>
</organism>
<sequence>MTEPYQTGRVEAELYKCGKCGQYSGRTAGTGQWIRPRSGKRMLIIRQEQRSWDVGDKLMMKSPDDNKPGKVKVEVKELKDKDGVRGCVVVLVGDPEKKRYHVTEDELEFEVSTAANG</sequence>